<accession>A0A8K0SEK2</accession>
<dbReference type="InterPro" id="IPR002110">
    <property type="entry name" value="Ankyrin_rpt"/>
</dbReference>
<dbReference type="Pfam" id="PF12796">
    <property type="entry name" value="Ank_2"/>
    <property type="match status" value="1"/>
</dbReference>
<dbReference type="SUPFAM" id="SSF48403">
    <property type="entry name" value="Ankyrin repeat"/>
    <property type="match status" value="1"/>
</dbReference>
<keyword evidence="3" id="KW-1185">Reference proteome</keyword>
<dbReference type="SMART" id="SM00248">
    <property type="entry name" value="ANK"/>
    <property type="match status" value="3"/>
</dbReference>
<feature type="repeat" description="ANK" evidence="1">
    <location>
        <begin position="38"/>
        <end position="70"/>
    </location>
</feature>
<dbReference type="EMBL" id="JAGPNK010000025">
    <property type="protein sequence ID" value="KAH7304131.1"/>
    <property type="molecule type" value="Genomic_DNA"/>
</dbReference>
<dbReference type="PANTHER" id="PTHR34706">
    <property type="entry name" value="SLR1338 PROTEIN"/>
    <property type="match status" value="1"/>
</dbReference>
<keyword evidence="1" id="KW-0040">ANK repeat</keyword>
<dbReference type="PROSITE" id="PS50088">
    <property type="entry name" value="ANK_REPEAT"/>
    <property type="match status" value="2"/>
</dbReference>
<comment type="caution">
    <text evidence="2">The sequence shown here is derived from an EMBL/GenBank/DDBJ whole genome shotgun (WGS) entry which is preliminary data.</text>
</comment>
<evidence type="ECO:0000256" key="1">
    <source>
        <dbReference type="PROSITE-ProRule" id="PRU00023"/>
    </source>
</evidence>
<dbReference type="PRINTS" id="PR01415">
    <property type="entry name" value="ANKYRIN"/>
</dbReference>
<proteinExistence type="predicted"/>
<feature type="repeat" description="ANK" evidence="1">
    <location>
        <begin position="71"/>
        <end position="107"/>
    </location>
</feature>
<dbReference type="OrthoDB" id="2142040at2759"/>
<evidence type="ECO:0000313" key="2">
    <source>
        <dbReference type="EMBL" id="KAH7304131.1"/>
    </source>
</evidence>
<gene>
    <name evidence="2" type="ORF">B0I35DRAFT_445556</name>
</gene>
<evidence type="ECO:0000313" key="3">
    <source>
        <dbReference type="Proteomes" id="UP000813444"/>
    </source>
</evidence>
<dbReference type="InterPro" id="IPR036770">
    <property type="entry name" value="Ankyrin_rpt-contain_sf"/>
</dbReference>
<name>A0A8K0SEK2_9HYPO</name>
<dbReference type="Proteomes" id="UP000813444">
    <property type="component" value="Unassembled WGS sequence"/>
</dbReference>
<dbReference type="PANTHER" id="PTHR34706:SF3">
    <property type="entry name" value="ANKYRIN REPEAT PROTEIN (AFU_ORTHOLOGUE AFUA_7G06200)"/>
    <property type="match status" value="1"/>
</dbReference>
<reference evidence="2" key="1">
    <citation type="journal article" date="2021" name="Nat. Commun.">
        <title>Genetic determinants of endophytism in the Arabidopsis root mycobiome.</title>
        <authorList>
            <person name="Mesny F."/>
            <person name="Miyauchi S."/>
            <person name="Thiergart T."/>
            <person name="Pickel B."/>
            <person name="Atanasova L."/>
            <person name="Karlsson M."/>
            <person name="Huettel B."/>
            <person name="Barry K.W."/>
            <person name="Haridas S."/>
            <person name="Chen C."/>
            <person name="Bauer D."/>
            <person name="Andreopoulos W."/>
            <person name="Pangilinan J."/>
            <person name="LaButti K."/>
            <person name="Riley R."/>
            <person name="Lipzen A."/>
            <person name="Clum A."/>
            <person name="Drula E."/>
            <person name="Henrissat B."/>
            <person name="Kohler A."/>
            <person name="Grigoriev I.V."/>
            <person name="Martin F.M."/>
            <person name="Hacquard S."/>
        </authorList>
    </citation>
    <scope>NUCLEOTIDE SEQUENCE</scope>
    <source>
        <strain evidence="2">MPI-CAGE-CH-0235</strain>
    </source>
</reference>
<dbReference type="Gene3D" id="1.25.40.20">
    <property type="entry name" value="Ankyrin repeat-containing domain"/>
    <property type="match status" value="1"/>
</dbReference>
<sequence length="504" mass="56223">MSLYRDAAAGTLNEVTLNDYLKACGINEQSKQRGGGTFGFTPLALAARNGHAAAVSLLLSHGAHADGLSSSNRTPLWLVTARGQGDNRANIVDLLLKHGADPKYSHPELQGGSTPLENELKQLKDLHVVRLLVDKKGVTQKATELAAELGDSNINDVMQSTEERTKSRDNAVNLIFGFIQWGINTAGVLGVNGIVNRAVKSFQFTRNRENAIGKRIAEEIPAPRSKEDFQKSAQAFIEKHKLNKFFPPSDSALLDKLISKALDIQNDDTSPMGQSANTEELVKFSLYQTILYCDDSASMSPASNDKRENRISDQRDLVRRITKICTELSPEDCFVHLRFINTDLPNLDNLRTVDISNRMRLVRPNTFTEIGTNLRKKILEPFVYNTTMKRPLFISIITDGVPSGGEGSPEHRNTLRDEILNCQDFLLTHGLPPRAVVFQISQIGSDEKSKEFLQTLTTDPNLRGVYITTQQLDSKFRELRGNEWDLESWLFRLLLSPVLGIRPR</sequence>
<protein>
    <submittedName>
        <fullName evidence="2">Ankyrin repeat protein</fullName>
    </submittedName>
</protein>
<organism evidence="2 3">
    <name type="scientific">Stachybotrys elegans</name>
    <dbReference type="NCBI Taxonomy" id="80388"/>
    <lineage>
        <taxon>Eukaryota</taxon>
        <taxon>Fungi</taxon>
        <taxon>Dikarya</taxon>
        <taxon>Ascomycota</taxon>
        <taxon>Pezizomycotina</taxon>
        <taxon>Sordariomycetes</taxon>
        <taxon>Hypocreomycetidae</taxon>
        <taxon>Hypocreales</taxon>
        <taxon>Stachybotryaceae</taxon>
        <taxon>Stachybotrys</taxon>
    </lineage>
</organism>
<dbReference type="AlphaFoldDB" id="A0A8K0SEK2"/>
<dbReference type="PROSITE" id="PS50297">
    <property type="entry name" value="ANK_REP_REGION"/>
    <property type="match status" value="1"/>
</dbReference>